<feature type="compositionally biased region" description="Polar residues" evidence="2">
    <location>
        <begin position="342"/>
        <end position="357"/>
    </location>
</feature>
<dbReference type="SMART" id="SM00360">
    <property type="entry name" value="RRM"/>
    <property type="match status" value="1"/>
</dbReference>
<accession>A0A0V0R0J4</accession>
<keyword evidence="3" id="KW-0812">Transmembrane</keyword>
<evidence type="ECO:0000256" key="3">
    <source>
        <dbReference type="SAM" id="Phobius"/>
    </source>
</evidence>
<dbReference type="GO" id="GO:0003723">
    <property type="term" value="F:RNA binding"/>
    <property type="evidence" value="ECO:0007669"/>
    <property type="project" value="UniProtKB-UniRule"/>
</dbReference>
<comment type="caution">
    <text evidence="5">The sequence shown here is derived from an EMBL/GenBank/DDBJ whole genome shotgun (WGS) entry which is preliminary data.</text>
</comment>
<feature type="region of interest" description="Disordered" evidence="2">
    <location>
        <begin position="249"/>
        <end position="317"/>
    </location>
</feature>
<feature type="domain" description="RRM" evidence="4">
    <location>
        <begin position="5"/>
        <end position="76"/>
    </location>
</feature>
<feature type="compositionally biased region" description="Basic and acidic residues" evidence="2">
    <location>
        <begin position="286"/>
        <end position="301"/>
    </location>
</feature>
<feature type="region of interest" description="Disordered" evidence="2">
    <location>
        <begin position="178"/>
        <end position="199"/>
    </location>
</feature>
<evidence type="ECO:0000313" key="6">
    <source>
        <dbReference type="Proteomes" id="UP000054937"/>
    </source>
</evidence>
<dbReference type="InterPro" id="IPR012677">
    <property type="entry name" value="Nucleotide-bd_a/b_plait_sf"/>
</dbReference>
<dbReference type="InterPro" id="IPR000504">
    <property type="entry name" value="RRM_dom"/>
</dbReference>
<feature type="region of interest" description="Disordered" evidence="2">
    <location>
        <begin position="120"/>
        <end position="139"/>
    </location>
</feature>
<dbReference type="Gene3D" id="3.30.70.330">
    <property type="match status" value="1"/>
</dbReference>
<feature type="region of interest" description="Disordered" evidence="2">
    <location>
        <begin position="342"/>
        <end position="367"/>
    </location>
</feature>
<evidence type="ECO:0000256" key="2">
    <source>
        <dbReference type="SAM" id="MobiDB-lite"/>
    </source>
</evidence>
<dbReference type="CDD" id="cd00590">
    <property type="entry name" value="RRM_SF"/>
    <property type="match status" value="1"/>
</dbReference>
<feature type="region of interest" description="Disordered" evidence="2">
    <location>
        <begin position="145"/>
        <end position="165"/>
    </location>
</feature>
<dbReference type="Pfam" id="PF00076">
    <property type="entry name" value="RRM_1"/>
    <property type="match status" value="1"/>
</dbReference>
<reference evidence="5 6" key="1">
    <citation type="journal article" date="2015" name="Sci. Rep.">
        <title>Genome of the facultative scuticociliatosis pathogen Pseudocohnilembus persalinus provides insight into its virulence through horizontal gene transfer.</title>
        <authorList>
            <person name="Xiong J."/>
            <person name="Wang G."/>
            <person name="Cheng J."/>
            <person name="Tian M."/>
            <person name="Pan X."/>
            <person name="Warren A."/>
            <person name="Jiang C."/>
            <person name="Yuan D."/>
            <person name="Miao W."/>
        </authorList>
    </citation>
    <scope>NUCLEOTIDE SEQUENCE [LARGE SCALE GENOMIC DNA]</scope>
    <source>
        <strain evidence="5">36N120E</strain>
    </source>
</reference>
<keyword evidence="6" id="KW-1185">Reference proteome</keyword>
<dbReference type="Proteomes" id="UP000054937">
    <property type="component" value="Unassembled WGS sequence"/>
</dbReference>
<organism evidence="5 6">
    <name type="scientific">Pseudocohnilembus persalinus</name>
    <name type="common">Ciliate</name>
    <dbReference type="NCBI Taxonomy" id="266149"/>
    <lineage>
        <taxon>Eukaryota</taxon>
        <taxon>Sar</taxon>
        <taxon>Alveolata</taxon>
        <taxon>Ciliophora</taxon>
        <taxon>Intramacronucleata</taxon>
        <taxon>Oligohymenophorea</taxon>
        <taxon>Scuticociliatia</taxon>
        <taxon>Philasterida</taxon>
        <taxon>Pseudocohnilembidae</taxon>
        <taxon>Pseudocohnilembus</taxon>
    </lineage>
</organism>
<sequence length="440" mass="51761">MSLIKTLILSNLPESVQESDIRVLLSGLSDEIEYIKVQENKIAFVVLTSEDDIDQAQMYDGSEMGGHEITIETVDDNNKEQFEKFEIQYVQRKLHKQKSQNLLQELQSKDINDKLIFNEENNNKPTQEPEKEENSNNENQQKIADFQKDTNGESTPTKEDFQRKKIKVNSEVFNKLTQSQQQEFNSSQNSFNNSESFNDLNLNQNEQKTSQINPNMQEIKETHQEHMQNSNIQIKNPDLSEKINENEIPHQQEKEEELIKNSDNEQQQQEKEEGEIINSKNNSQLQEEKEDKEKNQEEKTEIQQQNQEETNSDRSFRKSAIINQNEEDNLIKKLAAQKNNYTQQKTENQDTLSNQQQYKEKNLQQDEQKLSQEKNVKETFEYDFSVTKVQYGFAIAFLILFFFFCQLVYKVLDIERVVFEQQQTIDSLLNSTLSHNQNDL</sequence>
<evidence type="ECO:0000313" key="5">
    <source>
        <dbReference type="EMBL" id="KRX08050.1"/>
    </source>
</evidence>
<dbReference type="PROSITE" id="PS50102">
    <property type="entry name" value="RRM"/>
    <property type="match status" value="1"/>
</dbReference>
<proteinExistence type="predicted"/>
<keyword evidence="3" id="KW-0472">Membrane</keyword>
<dbReference type="AlphaFoldDB" id="A0A0V0R0J4"/>
<feature type="compositionally biased region" description="Basic and acidic residues" evidence="2">
    <location>
        <begin position="145"/>
        <end position="163"/>
    </location>
</feature>
<dbReference type="EMBL" id="LDAU01000076">
    <property type="protein sequence ID" value="KRX08050.1"/>
    <property type="molecule type" value="Genomic_DNA"/>
</dbReference>
<feature type="compositionally biased region" description="Low complexity" evidence="2">
    <location>
        <begin position="178"/>
        <end position="198"/>
    </location>
</feature>
<feature type="transmembrane region" description="Helical" evidence="3">
    <location>
        <begin position="391"/>
        <end position="412"/>
    </location>
</feature>
<feature type="compositionally biased region" description="Basic and acidic residues" evidence="2">
    <location>
        <begin position="249"/>
        <end position="271"/>
    </location>
</feature>
<keyword evidence="3" id="KW-1133">Transmembrane helix</keyword>
<evidence type="ECO:0000259" key="4">
    <source>
        <dbReference type="PROSITE" id="PS50102"/>
    </source>
</evidence>
<protein>
    <recommendedName>
        <fullName evidence="4">RRM domain-containing protein</fullName>
    </recommendedName>
</protein>
<dbReference type="InParanoid" id="A0A0V0R0J4"/>
<feature type="compositionally biased region" description="Basic and acidic residues" evidence="2">
    <location>
        <begin position="358"/>
        <end position="367"/>
    </location>
</feature>
<name>A0A0V0R0J4_PSEPJ</name>
<evidence type="ECO:0000256" key="1">
    <source>
        <dbReference type="PROSITE-ProRule" id="PRU00176"/>
    </source>
</evidence>
<dbReference type="InterPro" id="IPR035979">
    <property type="entry name" value="RBD_domain_sf"/>
</dbReference>
<keyword evidence="1" id="KW-0694">RNA-binding</keyword>
<gene>
    <name evidence="5" type="ORF">PPERSA_06228</name>
</gene>
<dbReference type="SUPFAM" id="SSF54928">
    <property type="entry name" value="RNA-binding domain, RBD"/>
    <property type="match status" value="1"/>
</dbReference>